<evidence type="ECO:0000256" key="2">
    <source>
        <dbReference type="SAM" id="SignalP"/>
    </source>
</evidence>
<dbReference type="Pfam" id="PF12770">
    <property type="entry name" value="CHAT"/>
    <property type="match status" value="1"/>
</dbReference>
<dbReference type="Proteomes" id="UP001062165">
    <property type="component" value="Chromosome"/>
</dbReference>
<protein>
    <submittedName>
        <fullName evidence="4">CHAT domain-containing protein</fullName>
    </submittedName>
</protein>
<gene>
    <name evidence="4" type="ORF">N7E81_08125</name>
</gene>
<evidence type="ECO:0000313" key="5">
    <source>
        <dbReference type="Proteomes" id="UP001062165"/>
    </source>
</evidence>
<feature type="domain" description="CHAT" evidence="3">
    <location>
        <begin position="612"/>
        <end position="902"/>
    </location>
</feature>
<dbReference type="Pfam" id="PF13424">
    <property type="entry name" value="TPR_12"/>
    <property type="match status" value="2"/>
</dbReference>
<dbReference type="InterPro" id="IPR019734">
    <property type="entry name" value="TPR_rpt"/>
</dbReference>
<dbReference type="SUPFAM" id="SSF48452">
    <property type="entry name" value="TPR-like"/>
    <property type="match status" value="3"/>
</dbReference>
<dbReference type="EMBL" id="CP106735">
    <property type="protein sequence ID" value="UXX81065.1"/>
    <property type="molecule type" value="Genomic_DNA"/>
</dbReference>
<evidence type="ECO:0000256" key="1">
    <source>
        <dbReference type="PROSITE-ProRule" id="PRU00339"/>
    </source>
</evidence>
<keyword evidence="1" id="KW-0802">TPR repeat</keyword>
<feature type="chain" id="PRO_5045346875" evidence="2">
    <location>
        <begin position="20"/>
        <end position="902"/>
    </location>
</feature>
<dbReference type="RefSeq" id="WP_263052794.1">
    <property type="nucleotide sequence ID" value="NZ_CP106735.1"/>
</dbReference>
<keyword evidence="5" id="KW-1185">Reference proteome</keyword>
<dbReference type="Gene3D" id="1.25.40.10">
    <property type="entry name" value="Tetratricopeptide repeat domain"/>
    <property type="match status" value="2"/>
</dbReference>
<dbReference type="InterPro" id="IPR011990">
    <property type="entry name" value="TPR-like_helical_dom_sf"/>
</dbReference>
<sequence>MKKNYLLTLLYFIGSLAAAQPSVDNKEYQSAEALFESGEYVLALAKYESALLSLTATEATLCQLRIAETNTRLGNAQAGLEQCQQLDANLQNEPLLLAESHSIKGDAYLHLGQNEEAIESLLAGLALFEQGKATDSKEQASCYNDLGIAYWNNGNTDLSLQYLQNALNLREQLHGQNHPSVADTYNNIGLVNADINTFASVIYFKNALTIYRSIYEPNHPKIALVLNNLALQYDEQEEYAKALEYLQQVSAIWDQLYTGDHPSKAFTAFSIGNLYYHQQAYDEAQVHLDQALIMYSRLYGNKHPEIANIYNLKGDIYQKQGEYKMAVEILQMAIYANLAGQELTDIYQNPKLENYYNADILLSSLQQKSDAFETYHYNKTLKFRDLKAALETLEKADELVSHIRQIRLSEKDKISLSAKASEIYEAGVSLSYQMSQVVFSPRLYLEKTFYFAEKSKSAVLLSAIQDTNAKEFSGIPSELIATESQIKSDIVRQEQLLATNQAPEKEAELKQKLLSLNNHYNDFVRKLETDYPNYYNLKFNVKHVELPALQSALPPKTALITHFTTENRIYTFCVTADSYEVYNRPKAEDFDKQIMGLRNAMKYDVKKSFLTTAQRLYSELFPMKLKSTIDQLIIIPEGSLSTIPFETLVTDSKLTDEIGYSQMPYLIKKYNISYDNSATLFVQRKKEIEEYKGATEDILLIAPIHFSQHAYQGLTSRLNDLPGSEAEINEIKYLFKAKSRVADLLTETNASKPNVTDPSIKKYKYIHFATHGMVNESEPNLSRIFLQDGSLYSGDIYNIDIDADLVCLSACETGLGKISKGEGIIGLSRALLYAGAKNLVVSLWTVADESTSKLMIDFYNNHLYSSTYNTFSGALRKAKLSLINGEQYNRPYYWAPFVLIGE</sequence>
<keyword evidence="2" id="KW-0732">Signal</keyword>
<evidence type="ECO:0000259" key="3">
    <source>
        <dbReference type="Pfam" id="PF12770"/>
    </source>
</evidence>
<feature type="signal peptide" evidence="2">
    <location>
        <begin position="1"/>
        <end position="19"/>
    </location>
</feature>
<feature type="repeat" description="TPR" evidence="1">
    <location>
        <begin position="140"/>
        <end position="173"/>
    </location>
</feature>
<dbReference type="PROSITE" id="PS50005">
    <property type="entry name" value="TPR"/>
    <property type="match status" value="1"/>
</dbReference>
<dbReference type="Pfam" id="PF13374">
    <property type="entry name" value="TPR_10"/>
    <property type="match status" value="1"/>
</dbReference>
<name>A0ABY6DB50_9BACT</name>
<accession>A0ABY6DB50</accession>
<evidence type="ECO:0000313" key="4">
    <source>
        <dbReference type="EMBL" id="UXX81065.1"/>
    </source>
</evidence>
<dbReference type="PANTHER" id="PTHR10098">
    <property type="entry name" value="RAPSYN-RELATED"/>
    <property type="match status" value="1"/>
</dbReference>
<dbReference type="Pfam" id="PF13181">
    <property type="entry name" value="TPR_8"/>
    <property type="match status" value="1"/>
</dbReference>
<dbReference type="SMART" id="SM00028">
    <property type="entry name" value="TPR"/>
    <property type="match status" value="5"/>
</dbReference>
<proteinExistence type="predicted"/>
<reference evidence="4" key="1">
    <citation type="submission" date="2022-10" db="EMBL/GenBank/DDBJ databases">
        <title>Comparative genomics and taxonomic characterization of three novel marine species of genus Reichenbachiella exhibiting antioxidant and polysaccharide degradation activities.</title>
        <authorList>
            <person name="Muhammad N."/>
            <person name="Lee Y.-J."/>
            <person name="Ko J."/>
            <person name="Kim S.-G."/>
        </authorList>
    </citation>
    <scope>NUCLEOTIDE SEQUENCE</scope>
    <source>
        <strain evidence="4">Wsw4-B4</strain>
    </source>
</reference>
<dbReference type="InterPro" id="IPR024983">
    <property type="entry name" value="CHAT_dom"/>
</dbReference>
<organism evidence="4 5">
    <name type="scientific">Reichenbachiella carrageenanivorans</name>
    <dbReference type="NCBI Taxonomy" id="2979869"/>
    <lineage>
        <taxon>Bacteria</taxon>
        <taxon>Pseudomonadati</taxon>
        <taxon>Bacteroidota</taxon>
        <taxon>Cytophagia</taxon>
        <taxon>Cytophagales</taxon>
        <taxon>Reichenbachiellaceae</taxon>
        <taxon>Reichenbachiella</taxon>
    </lineage>
</organism>